<dbReference type="EMBL" id="HBHX01036246">
    <property type="protein sequence ID" value="CAE0119437.1"/>
    <property type="molecule type" value="Transcribed_RNA"/>
</dbReference>
<sequence>MDRAGGGWTLGVKHWYTSGLGTTAAYSSVANALTKKGTPYKLADSTINAIIGTAGKFDVMIDQAGYNSAYANGNKEYIVIEGYTGVWTWGTEVAESETIPTMKSYRISDDALMWTGQLKCANFGSGSSARGINCKELRSGTTSPAGGKNCNPKVGGESHSDGWHHMFMHHTNSDTYFYICNGAQHSSSYDLNHRYWFRPSA</sequence>
<organism evidence="1">
    <name type="scientific">Haptolina ericina</name>
    <dbReference type="NCBI Taxonomy" id="156174"/>
    <lineage>
        <taxon>Eukaryota</taxon>
        <taxon>Haptista</taxon>
        <taxon>Haptophyta</taxon>
        <taxon>Prymnesiophyceae</taxon>
        <taxon>Prymnesiales</taxon>
        <taxon>Prymnesiaceae</taxon>
        <taxon>Haptolina</taxon>
    </lineage>
</organism>
<accession>A0A7S3AYM2</accession>
<evidence type="ECO:0000313" key="1">
    <source>
        <dbReference type="EMBL" id="CAE0119437.1"/>
    </source>
</evidence>
<gene>
    <name evidence="1" type="ORF">HERI1096_LOCUS20136</name>
</gene>
<protein>
    <submittedName>
        <fullName evidence="1">Uncharacterized protein</fullName>
    </submittedName>
</protein>
<name>A0A7S3AYM2_9EUKA</name>
<reference evidence="1" key="1">
    <citation type="submission" date="2021-01" db="EMBL/GenBank/DDBJ databases">
        <authorList>
            <person name="Corre E."/>
            <person name="Pelletier E."/>
            <person name="Niang G."/>
            <person name="Scheremetjew M."/>
            <person name="Finn R."/>
            <person name="Kale V."/>
            <person name="Holt S."/>
            <person name="Cochrane G."/>
            <person name="Meng A."/>
            <person name="Brown T."/>
            <person name="Cohen L."/>
        </authorList>
    </citation>
    <scope>NUCLEOTIDE SEQUENCE</scope>
    <source>
        <strain evidence="1">CCMP281</strain>
    </source>
</reference>
<proteinExistence type="predicted"/>
<dbReference type="AlphaFoldDB" id="A0A7S3AYM2"/>